<feature type="transmembrane region" description="Helical" evidence="1">
    <location>
        <begin position="58"/>
        <end position="82"/>
    </location>
</feature>
<keyword evidence="1" id="KW-0812">Transmembrane</keyword>
<dbReference type="AlphaFoldDB" id="L9Y206"/>
<protein>
    <submittedName>
        <fullName evidence="2">Uncharacterized protein</fullName>
    </submittedName>
</protein>
<dbReference type="PATRIC" id="fig|1227496.3.peg.1849"/>
<evidence type="ECO:0000313" key="3">
    <source>
        <dbReference type="Proteomes" id="UP000011632"/>
    </source>
</evidence>
<reference evidence="2 3" key="1">
    <citation type="journal article" date="2014" name="PLoS Genet.">
        <title>Phylogenetically driven sequencing of extremely halophilic archaea reveals strategies for static and dynamic osmo-response.</title>
        <authorList>
            <person name="Becker E.A."/>
            <person name="Seitzer P.M."/>
            <person name="Tritt A."/>
            <person name="Larsen D."/>
            <person name="Krusor M."/>
            <person name="Yao A.I."/>
            <person name="Wu D."/>
            <person name="Madern D."/>
            <person name="Eisen J.A."/>
            <person name="Darling A.E."/>
            <person name="Facciotti M.T."/>
        </authorList>
    </citation>
    <scope>NUCLEOTIDE SEQUENCE [LARGE SCALE GENOMIC DNA]</scope>
    <source>
        <strain evidence="2 3">JCM 10478</strain>
    </source>
</reference>
<proteinExistence type="predicted"/>
<keyword evidence="3" id="KW-1185">Reference proteome</keyword>
<feature type="transmembrane region" description="Helical" evidence="1">
    <location>
        <begin position="30"/>
        <end position="52"/>
    </location>
</feature>
<dbReference type="Proteomes" id="UP000011632">
    <property type="component" value="Unassembled WGS sequence"/>
</dbReference>
<name>L9Y206_9EURY</name>
<sequence>MSPSRPFFDPATGELDTIQLIKEVIPLTKLIGAVVLVALVPILFRVTFGVLLGLTSEFGLYVLASQFVIAVGTGIVLLYVIVRANQMIDE</sequence>
<dbReference type="OrthoDB" id="204569at2157"/>
<evidence type="ECO:0000256" key="1">
    <source>
        <dbReference type="SAM" id="Phobius"/>
    </source>
</evidence>
<organism evidence="2 3">
    <name type="scientific">Natrinema versiforme JCM 10478</name>
    <dbReference type="NCBI Taxonomy" id="1227496"/>
    <lineage>
        <taxon>Archaea</taxon>
        <taxon>Methanobacteriati</taxon>
        <taxon>Methanobacteriota</taxon>
        <taxon>Stenosarchaea group</taxon>
        <taxon>Halobacteria</taxon>
        <taxon>Halobacteriales</taxon>
        <taxon>Natrialbaceae</taxon>
        <taxon>Natrinema</taxon>
    </lineage>
</organism>
<gene>
    <name evidence="2" type="ORF">C489_09181</name>
</gene>
<evidence type="ECO:0000313" key="2">
    <source>
        <dbReference type="EMBL" id="ELY67721.1"/>
    </source>
</evidence>
<keyword evidence="1" id="KW-0472">Membrane</keyword>
<accession>L9Y206</accession>
<dbReference type="EMBL" id="AOID01000027">
    <property type="protein sequence ID" value="ELY67721.1"/>
    <property type="molecule type" value="Genomic_DNA"/>
</dbReference>
<comment type="caution">
    <text evidence="2">The sequence shown here is derived from an EMBL/GenBank/DDBJ whole genome shotgun (WGS) entry which is preliminary data.</text>
</comment>
<dbReference type="RefSeq" id="WP_006430902.1">
    <property type="nucleotide sequence ID" value="NZ_AOID01000027.1"/>
</dbReference>
<keyword evidence="1" id="KW-1133">Transmembrane helix</keyword>